<feature type="domain" description="RING-type" evidence="12">
    <location>
        <begin position="385"/>
        <end position="431"/>
    </location>
</feature>
<evidence type="ECO:0000256" key="5">
    <source>
        <dbReference type="ARBA" id="ARBA00022679"/>
    </source>
</evidence>
<keyword evidence="7" id="KW-0677">Repeat</keyword>
<reference evidence="14 15" key="1">
    <citation type="submission" date="2023-10" db="EMBL/GenBank/DDBJ databases">
        <authorList>
            <person name="Maclean D."/>
            <person name="Macfadyen A."/>
        </authorList>
    </citation>
    <scope>NUCLEOTIDE SEQUENCE [LARGE SCALE GENOMIC DNA]</scope>
</reference>
<comment type="catalytic activity">
    <reaction evidence="1">
        <text>[E2 ubiquitin-conjugating enzyme]-S-ubiquitinyl-L-cysteine + [acceptor protein]-L-lysine = [E2 ubiquitin-conjugating enzyme]-L-cysteine + [acceptor protein]-N(6)-ubiquitinyl-L-lysine.</text>
        <dbReference type="EC" id="2.3.2.31"/>
    </reaction>
</comment>
<name>A0AAV1ILL5_9CHLO</name>
<evidence type="ECO:0000313" key="14">
    <source>
        <dbReference type="EMBL" id="CAK0786838.1"/>
    </source>
</evidence>
<evidence type="ECO:0000256" key="4">
    <source>
        <dbReference type="ARBA" id="ARBA00012251"/>
    </source>
</evidence>
<evidence type="ECO:0000313" key="15">
    <source>
        <dbReference type="Proteomes" id="UP001314263"/>
    </source>
</evidence>
<comment type="function">
    <text evidence="2">Might act as an E3 ubiquitin-protein ligase, or as part of E3 complex, which accepts ubiquitin from specific E2 ubiquitin-conjugating enzymes and then transfers it to substrates.</text>
</comment>
<feature type="domain" description="RING-type" evidence="13">
    <location>
        <begin position="381"/>
        <end position="610"/>
    </location>
</feature>
<dbReference type="Pfam" id="PF22191">
    <property type="entry name" value="IBR_1"/>
    <property type="match status" value="1"/>
</dbReference>
<comment type="similarity">
    <text evidence="3">Belongs to the RBR family. Ariadne subfamily.</text>
</comment>
<keyword evidence="9" id="KW-0833">Ubl conjugation pathway</keyword>
<dbReference type="PROSITE" id="PS51873">
    <property type="entry name" value="TRIAD"/>
    <property type="match status" value="1"/>
</dbReference>
<evidence type="ECO:0000256" key="2">
    <source>
        <dbReference type="ARBA" id="ARBA00003976"/>
    </source>
</evidence>
<comment type="caution">
    <text evidence="14">The sequence shown here is derived from an EMBL/GenBank/DDBJ whole genome shotgun (WGS) entry which is preliminary data.</text>
</comment>
<sequence length="860" mass="92618">MAPSNEGSPRISSSNKLRLQEKLRISCQQGDLAEVAHALKPQEYLWWRYVRKLLGFLSASAAKQRKLSEEAADLDWAYDDDAGNLPIHYIALGTKPSLSSAVMALFCIRPVDTLSTDSKRAELLRWLIDSHHAIDLSTVNARLQTPVHCALETHSMEVLEVLLTYVPEGGVQRPPTCISAQDSEDARPLDVALATQQWRAVRLLIAAGALQACPELAHARRELQQLLLLPDGRRQSGALQFLKGAFGRAVGLVWKQGESQSASPNNEPLTADRLQGASSLALQDSSSAAEDATHPHSTVVVLGTPSEIFHHRRASIQQMAGRMGSGEQAAQQLLEGHRWNTLVAAKAHSESSAEACQSTDMAPQDANLAEHAAASAACAAVLLPCSVCFEETHASSAGTWPCGHHTCEDCSRGILLAGIDEGDLERCKCPLPGCPSRVPDMAVQRLLQSRQLARWQHLAAHSYANRSPTLQWCPRPGCGSCVALETQGAEHGSRAAAACSKRAVNVQCSCGEHFCLCCGAKPHEPAPCAAAREWHAMVREVHRNAASQSESWVTAHTKPCAGCGAPIQKNGGCNHITCSRCHGHFCWVCGRDWKEHSSSTGGFYACNRFVPAAEGSAAGTASTAGTAEPPSIRFFFSSLYGRMQDAAQQYRLDHYLRRYDAQDCDALLLQLSADWMAALLSAGVPATGCQTAPVGLRQLLQPSQPAIAGQDTGRPGSGQEEQYAYLADAAAEVVSARAVLANSYIAAYVMPWSDRKRQFEETQGRLEAAVEQCALPLALVPGTQAVQAAAAQQAKSRSLESFRGGSLNKLPLEMQDGGLIRQQFYHALAVHSMAEQIKGVVRAVSAEKEKLLHMAREGLS</sequence>
<gene>
    <name evidence="14" type="ORF">CVIRNUC_010052</name>
</gene>
<evidence type="ECO:0000256" key="1">
    <source>
        <dbReference type="ARBA" id="ARBA00001798"/>
    </source>
</evidence>
<dbReference type="GO" id="GO:0016567">
    <property type="term" value="P:protein ubiquitination"/>
    <property type="evidence" value="ECO:0007669"/>
    <property type="project" value="InterPro"/>
</dbReference>
<dbReference type="PANTHER" id="PTHR11685">
    <property type="entry name" value="RBR FAMILY RING FINGER AND IBR DOMAIN-CONTAINING"/>
    <property type="match status" value="1"/>
</dbReference>
<proteinExistence type="inferred from homology"/>
<dbReference type="Proteomes" id="UP001314263">
    <property type="component" value="Unassembled WGS sequence"/>
</dbReference>
<keyword evidence="5" id="KW-0808">Transferase</keyword>
<dbReference type="SMART" id="SM00647">
    <property type="entry name" value="IBR"/>
    <property type="match status" value="2"/>
</dbReference>
<evidence type="ECO:0000259" key="13">
    <source>
        <dbReference type="PROSITE" id="PS51873"/>
    </source>
</evidence>
<dbReference type="PROSITE" id="PS50089">
    <property type="entry name" value="ZF_RING_2"/>
    <property type="match status" value="1"/>
</dbReference>
<evidence type="ECO:0000256" key="11">
    <source>
        <dbReference type="PROSITE-ProRule" id="PRU00175"/>
    </source>
</evidence>
<keyword evidence="10" id="KW-0862">Zinc</keyword>
<dbReference type="Gene3D" id="3.30.40.10">
    <property type="entry name" value="Zinc/RING finger domain, C3HC4 (zinc finger)"/>
    <property type="match status" value="1"/>
</dbReference>
<dbReference type="Pfam" id="PF01485">
    <property type="entry name" value="IBR"/>
    <property type="match status" value="1"/>
</dbReference>
<organism evidence="14 15">
    <name type="scientific">Coccomyxa viridis</name>
    <dbReference type="NCBI Taxonomy" id="1274662"/>
    <lineage>
        <taxon>Eukaryota</taxon>
        <taxon>Viridiplantae</taxon>
        <taxon>Chlorophyta</taxon>
        <taxon>core chlorophytes</taxon>
        <taxon>Trebouxiophyceae</taxon>
        <taxon>Trebouxiophyceae incertae sedis</taxon>
        <taxon>Coccomyxaceae</taxon>
        <taxon>Coccomyxa</taxon>
    </lineage>
</organism>
<evidence type="ECO:0000256" key="9">
    <source>
        <dbReference type="ARBA" id="ARBA00022786"/>
    </source>
</evidence>
<evidence type="ECO:0000256" key="8">
    <source>
        <dbReference type="ARBA" id="ARBA00022771"/>
    </source>
</evidence>
<evidence type="ECO:0000256" key="7">
    <source>
        <dbReference type="ARBA" id="ARBA00022737"/>
    </source>
</evidence>
<protein>
    <recommendedName>
        <fullName evidence="4">RBR-type E3 ubiquitin transferase</fullName>
        <ecNumber evidence="4">2.3.2.31</ecNumber>
    </recommendedName>
</protein>
<dbReference type="InterPro" id="IPR044066">
    <property type="entry name" value="TRIAD_supradom"/>
</dbReference>
<dbReference type="SUPFAM" id="SSF48403">
    <property type="entry name" value="Ankyrin repeat"/>
    <property type="match status" value="1"/>
</dbReference>
<evidence type="ECO:0000256" key="10">
    <source>
        <dbReference type="ARBA" id="ARBA00022833"/>
    </source>
</evidence>
<evidence type="ECO:0000256" key="6">
    <source>
        <dbReference type="ARBA" id="ARBA00022723"/>
    </source>
</evidence>
<evidence type="ECO:0000256" key="3">
    <source>
        <dbReference type="ARBA" id="ARBA00005884"/>
    </source>
</evidence>
<dbReference type="Gene3D" id="1.25.40.20">
    <property type="entry name" value="Ankyrin repeat-containing domain"/>
    <property type="match status" value="1"/>
</dbReference>
<dbReference type="InterPro" id="IPR013083">
    <property type="entry name" value="Znf_RING/FYVE/PHD"/>
</dbReference>
<keyword evidence="8 11" id="KW-0863">Zinc-finger</keyword>
<keyword evidence="15" id="KW-1185">Reference proteome</keyword>
<dbReference type="InterPro" id="IPR031127">
    <property type="entry name" value="E3_UB_ligase_RBR"/>
</dbReference>
<dbReference type="InterPro" id="IPR036770">
    <property type="entry name" value="Ankyrin_rpt-contain_sf"/>
</dbReference>
<dbReference type="EC" id="2.3.2.31" evidence="4"/>
<keyword evidence="6" id="KW-0479">Metal-binding</keyword>
<accession>A0AAV1ILL5</accession>
<dbReference type="EMBL" id="CAUYUE010000015">
    <property type="protein sequence ID" value="CAK0786838.1"/>
    <property type="molecule type" value="Genomic_DNA"/>
</dbReference>
<dbReference type="InterPro" id="IPR002867">
    <property type="entry name" value="IBR_dom"/>
</dbReference>
<dbReference type="Gene3D" id="1.20.120.1750">
    <property type="match status" value="1"/>
</dbReference>
<dbReference type="GO" id="GO:0008270">
    <property type="term" value="F:zinc ion binding"/>
    <property type="evidence" value="ECO:0007669"/>
    <property type="project" value="UniProtKB-KW"/>
</dbReference>
<dbReference type="SUPFAM" id="SSF57850">
    <property type="entry name" value="RING/U-box"/>
    <property type="match status" value="3"/>
</dbReference>
<dbReference type="InterPro" id="IPR001841">
    <property type="entry name" value="Znf_RING"/>
</dbReference>
<dbReference type="AlphaFoldDB" id="A0AAV1ILL5"/>
<evidence type="ECO:0000259" key="12">
    <source>
        <dbReference type="PROSITE" id="PS50089"/>
    </source>
</evidence>
<dbReference type="GO" id="GO:0061630">
    <property type="term" value="F:ubiquitin protein ligase activity"/>
    <property type="evidence" value="ECO:0007669"/>
    <property type="project" value="UniProtKB-EC"/>
</dbReference>